<dbReference type="GO" id="GO:0003938">
    <property type="term" value="F:IMP dehydrogenase activity"/>
    <property type="evidence" value="ECO:0007669"/>
    <property type="project" value="UniProtKB-EC"/>
</dbReference>
<evidence type="ECO:0000313" key="10">
    <source>
        <dbReference type="EMBL" id="KKS84103.1"/>
    </source>
</evidence>
<dbReference type="InterPro" id="IPR013785">
    <property type="entry name" value="Aldolase_TIM"/>
</dbReference>
<comment type="caution">
    <text evidence="10">The sequence shown here is derived from an EMBL/GenBank/DDBJ whole genome shotgun (WGS) entry which is preliminary data.</text>
</comment>
<dbReference type="Pfam" id="PF00478">
    <property type="entry name" value="IMPDH"/>
    <property type="match status" value="1"/>
</dbReference>
<evidence type="ECO:0000256" key="8">
    <source>
        <dbReference type="ARBA" id="ARBA00048028"/>
    </source>
</evidence>
<evidence type="ECO:0000256" key="5">
    <source>
        <dbReference type="ARBA" id="ARBA00022958"/>
    </source>
</evidence>
<dbReference type="InterPro" id="IPR005990">
    <property type="entry name" value="IMP_DH"/>
</dbReference>
<dbReference type="SMART" id="SM01240">
    <property type="entry name" value="IMPDH"/>
    <property type="match status" value="1"/>
</dbReference>
<accession>A0A0G1FBA7</accession>
<dbReference type="SUPFAM" id="SSF51412">
    <property type="entry name" value="Inosine monophosphate dehydrogenase (IMPDH)"/>
    <property type="match status" value="1"/>
</dbReference>
<protein>
    <submittedName>
        <fullName evidence="10">IMP dehydrogenase (Inosine-5'-monophosphate dehydrogenase)</fullName>
    </submittedName>
</protein>
<dbReference type="PANTHER" id="PTHR11911">
    <property type="entry name" value="INOSINE-5-MONOPHOSPHATE DEHYDROGENASE RELATED"/>
    <property type="match status" value="1"/>
</dbReference>
<evidence type="ECO:0000256" key="6">
    <source>
        <dbReference type="ARBA" id="ARBA00023002"/>
    </source>
</evidence>
<dbReference type="InterPro" id="IPR015875">
    <property type="entry name" value="IMP_DH/GMP_Rdtase_CS"/>
</dbReference>
<keyword evidence="3" id="KW-0332">GMP biosynthesis</keyword>
<evidence type="ECO:0000256" key="2">
    <source>
        <dbReference type="ARBA" id="ARBA00005502"/>
    </source>
</evidence>
<comment type="similarity">
    <text evidence="2">Belongs to the IMPDH/GMPR family.</text>
</comment>
<proteinExistence type="inferred from homology"/>
<evidence type="ECO:0000259" key="9">
    <source>
        <dbReference type="Pfam" id="PF00478"/>
    </source>
</evidence>
<dbReference type="PROSITE" id="PS00487">
    <property type="entry name" value="IMP_DH_GMP_RED"/>
    <property type="match status" value="1"/>
</dbReference>
<feature type="domain" description="IMP dehydrogenase/GMP reductase" evidence="9">
    <location>
        <begin position="14"/>
        <end position="353"/>
    </location>
</feature>
<evidence type="ECO:0000256" key="7">
    <source>
        <dbReference type="ARBA" id="ARBA00023027"/>
    </source>
</evidence>
<dbReference type="FunFam" id="3.20.20.70:FF:000424">
    <property type="entry name" value="Inosine-5'-monophosphate dehydrogenase 2"/>
    <property type="match status" value="1"/>
</dbReference>
<dbReference type="GO" id="GO:0006183">
    <property type="term" value="P:GTP biosynthetic process"/>
    <property type="evidence" value="ECO:0007669"/>
    <property type="project" value="TreeGrafter"/>
</dbReference>
<comment type="cofactor">
    <cofactor evidence="1">
        <name>K(+)</name>
        <dbReference type="ChEBI" id="CHEBI:29103"/>
    </cofactor>
</comment>
<sequence>MNNTNPLLNIPEYLTYDDVLLLPNYSEVRPSQTQVQTQLTDQIRLDIPIVASPMDTVCEAEMAIALGELGGLGIIHRNLSIADQVQQVERVLKAKITVAAAVGVGSDFNERTEALVKTGIKILCIDSAHGHTKHVIEATKLIKIKYPKIELLSGNVATYEGAKALFAAGADAVKVGMGPGSICTTRVMSGMGVPQLTAVVEGVRAAREFKKYVIADGGIRTSGDIVKALAAGASTVMLGSLLAGTDEAPGEVVQMGDKLYKTYRGMGSVAAMKHGSATRYGQKWEKGKTKELVPEGVEGLVAHKGPLADHIHQLIGGARAGMGYLGAKTISELHQKAKFIKITNASLIESHPHNLVITNPGKNYV</sequence>
<keyword evidence="5" id="KW-0630">Potassium</keyword>
<name>A0A0G1FBA7_9BACT</name>
<comment type="catalytic activity">
    <reaction evidence="8">
        <text>IMP + NAD(+) + H2O = XMP + NADH + H(+)</text>
        <dbReference type="Rhea" id="RHEA:11708"/>
        <dbReference type="ChEBI" id="CHEBI:15377"/>
        <dbReference type="ChEBI" id="CHEBI:15378"/>
        <dbReference type="ChEBI" id="CHEBI:57464"/>
        <dbReference type="ChEBI" id="CHEBI:57540"/>
        <dbReference type="ChEBI" id="CHEBI:57945"/>
        <dbReference type="ChEBI" id="CHEBI:58053"/>
        <dbReference type="EC" id="1.1.1.205"/>
    </reaction>
</comment>
<organism evidence="10 11">
    <name type="scientific">Candidatus Gottesmanbacteria bacterium GW2011_GWA1_43_11</name>
    <dbReference type="NCBI Taxonomy" id="1618436"/>
    <lineage>
        <taxon>Bacteria</taxon>
        <taxon>Candidatus Gottesmaniibacteriota</taxon>
    </lineage>
</organism>
<keyword evidence="6" id="KW-0560">Oxidoreductase</keyword>
<dbReference type="AlphaFoldDB" id="A0A0G1FBA7"/>
<dbReference type="InterPro" id="IPR001093">
    <property type="entry name" value="IMP_DH_GMPRt"/>
</dbReference>
<reference evidence="10 11" key="1">
    <citation type="journal article" date="2015" name="Nature">
        <title>rRNA introns, odd ribosomes, and small enigmatic genomes across a large radiation of phyla.</title>
        <authorList>
            <person name="Brown C.T."/>
            <person name="Hug L.A."/>
            <person name="Thomas B.C."/>
            <person name="Sharon I."/>
            <person name="Castelle C.J."/>
            <person name="Singh A."/>
            <person name="Wilkins M.J."/>
            <person name="Williams K.H."/>
            <person name="Banfield J.F."/>
        </authorList>
    </citation>
    <scope>NUCLEOTIDE SEQUENCE [LARGE SCALE GENOMIC DNA]</scope>
</reference>
<dbReference type="Gene3D" id="3.20.20.70">
    <property type="entry name" value="Aldolase class I"/>
    <property type="match status" value="2"/>
</dbReference>
<dbReference type="PANTHER" id="PTHR11911:SF111">
    <property type="entry name" value="INOSINE-5'-MONOPHOSPHATE DEHYDROGENASE"/>
    <property type="match status" value="1"/>
</dbReference>
<evidence type="ECO:0000256" key="3">
    <source>
        <dbReference type="ARBA" id="ARBA00022749"/>
    </source>
</evidence>
<keyword evidence="7" id="KW-0520">NAD</keyword>
<dbReference type="Proteomes" id="UP000034543">
    <property type="component" value="Unassembled WGS sequence"/>
</dbReference>
<evidence type="ECO:0000313" key="11">
    <source>
        <dbReference type="Proteomes" id="UP000034543"/>
    </source>
</evidence>
<dbReference type="EMBL" id="LCFB01000027">
    <property type="protein sequence ID" value="KKS84103.1"/>
    <property type="molecule type" value="Genomic_DNA"/>
</dbReference>
<evidence type="ECO:0000256" key="1">
    <source>
        <dbReference type="ARBA" id="ARBA00001958"/>
    </source>
</evidence>
<dbReference type="STRING" id="1618436.UV59_C0027G0031"/>
<gene>
    <name evidence="10" type="ORF">UV59_C0027G0031</name>
</gene>
<evidence type="ECO:0000256" key="4">
    <source>
        <dbReference type="ARBA" id="ARBA00022755"/>
    </source>
</evidence>
<dbReference type="GO" id="GO:0006177">
    <property type="term" value="P:GMP biosynthetic process"/>
    <property type="evidence" value="ECO:0007669"/>
    <property type="project" value="UniProtKB-KW"/>
</dbReference>
<keyword evidence="4" id="KW-0658">Purine biosynthesis</keyword>
<dbReference type="PATRIC" id="fig|1618436.3.peg.1195"/>
<dbReference type="CDD" id="cd00381">
    <property type="entry name" value="IMPDH"/>
    <property type="match status" value="1"/>
</dbReference>